<accession>A0A6B3SPP4</accession>
<dbReference type="Pfam" id="PF02518">
    <property type="entry name" value="HATPase_c"/>
    <property type="match status" value="1"/>
</dbReference>
<comment type="catalytic activity">
    <reaction evidence="1">
        <text>ATP + protein L-histidine = ADP + protein N-phospho-L-histidine.</text>
        <dbReference type="EC" id="2.7.13.3"/>
    </reaction>
</comment>
<dbReference type="Proteomes" id="UP000482155">
    <property type="component" value="Unassembled WGS sequence"/>
</dbReference>
<evidence type="ECO:0000256" key="3">
    <source>
        <dbReference type="ARBA" id="ARBA00012438"/>
    </source>
</evidence>
<dbReference type="Gene3D" id="3.30.565.10">
    <property type="entry name" value="Histidine kinase-like ATPase, C-terminal domain"/>
    <property type="match status" value="1"/>
</dbReference>
<keyword evidence="12" id="KW-0902">Two-component regulatory system</keyword>
<dbReference type="SUPFAM" id="SSF47384">
    <property type="entry name" value="Homodimeric domain of signal transducing histidine kinase"/>
    <property type="match status" value="1"/>
</dbReference>
<feature type="region of interest" description="Disordered" evidence="14">
    <location>
        <begin position="111"/>
        <end position="131"/>
    </location>
</feature>
<dbReference type="SMART" id="SM00387">
    <property type="entry name" value="HATPase_c"/>
    <property type="match status" value="1"/>
</dbReference>
<evidence type="ECO:0000256" key="12">
    <source>
        <dbReference type="ARBA" id="ARBA00023012"/>
    </source>
</evidence>
<feature type="transmembrane region" description="Helical" evidence="15">
    <location>
        <begin position="12"/>
        <end position="32"/>
    </location>
</feature>
<keyword evidence="11 15" id="KW-1133">Transmembrane helix</keyword>
<evidence type="ECO:0000259" key="16">
    <source>
        <dbReference type="PROSITE" id="PS50109"/>
    </source>
</evidence>
<evidence type="ECO:0000256" key="10">
    <source>
        <dbReference type="ARBA" id="ARBA00022840"/>
    </source>
</evidence>
<dbReference type="PROSITE" id="PS50109">
    <property type="entry name" value="HIS_KIN"/>
    <property type="match status" value="1"/>
</dbReference>
<dbReference type="PANTHER" id="PTHR44936">
    <property type="entry name" value="SENSOR PROTEIN CREC"/>
    <property type="match status" value="1"/>
</dbReference>
<dbReference type="PROSITE" id="PS50885">
    <property type="entry name" value="HAMP"/>
    <property type="match status" value="1"/>
</dbReference>
<reference evidence="18 19" key="1">
    <citation type="submission" date="2020-02" db="EMBL/GenBank/DDBJ databases">
        <authorList>
            <person name="Kim M.K."/>
        </authorList>
    </citation>
    <scope>NUCLEOTIDE SEQUENCE [LARGE SCALE GENOMIC DNA]</scope>
    <source>
        <strain evidence="18 19">17J57-3</strain>
    </source>
</reference>
<comment type="caution">
    <text evidence="18">The sequence shown here is derived from an EMBL/GenBank/DDBJ whole genome shotgun (WGS) entry which is preliminary data.</text>
</comment>
<evidence type="ECO:0000256" key="2">
    <source>
        <dbReference type="ARBA" id="ARBA00004429"/>
    </source>
</evidence>
<keyword evidence="19" id="KW-1185">Reference proteome</keyword>
<protein>
    <recommendedName>
        <fullName evidence="3">histidine kinase</fullName>
        <ecNumber evidence="3">2.7.13.3</ecNumber>
    </recommendedName>
</protein>
<evidence type="ECO:0000256" key="4">
    <source>
        <dbReference type="ARBA" id="ARBA00022519"/>
    </source>
</evidence>
<keyword evidence="4" id="KW-1003">Cell membrane</keyword>
<dbReference type="EC" id="2.7.13.3" evidence="3"/>
<dbReference type="Gene3D" id="1.10.287.130">
    <property type="match status" value="1"/>
</dbReference>
<evidence type="ECO:0000313" key="18">
    <source>
        <dbReference type="EMBL" id="NEX59699.1"/>
    </source>
</evidence>
<evidence type="ECO:0000256" key="9">
    <source>
        <dbReference type="ARBA" id="ARBA00022777"/>
    </source>
</evidence>
<dbReference type="InterPro" id="IPR036097">
    <property type="entry name" value="HisK_dim/P_sf"/>
</dbReference>
<evidence type="ECO:0000256" key="6">
    <source>
        <dbReference type="ARBA" id="ARBA00022679"/>
    </source>
</evidence>
<keyword evidence="4" id="KW-0997">Cell inner membrane</keyword>
<dbReference type="CDD" id="cd06225">
    <property type="entry name" value="HAMP"/>
    <property type="match status" value="1"/>
</dbReference>
<dbReference type="SMART" id="SM00304">
    <property type="entry name" value="HAMP"/>
    <property type="match status" value="1"/>
</dbReference>
<dbReference type="InterPro" id="IPR036890">
    <property type="entry name" value="HATPase_C_sf"/>
</dbReference>
<keyword evidence="9" id="KW-0418">Kinase</keyword>
<feature type="domain" description="HAMP" evidence="17">
    <location>
        <begin position="188"/>
        <end position="240"/>
    </location>
</feature>
<dbReference type="InterPro" id="IPR003660">
    <property type="entry name" value="HAMP_dom"/>
</dbReference>
<dbReference type="GO" id="GO:0005886">
    <property type="term" value="C:plasma membrane"/>
    <property type="evidence" value="ECO:0007669"/>
    <property type="project" value="UniProtKB-SubCell"/>
</dbReference>
<dbReference type="GO" id="GO:0000155">
    <property type="term" value="F:phosphorelay sensor kinase activity"/>
    <property type="evidence" value="ECO:0007669"/>
    <property type="project" value="InterPro"/>
</dbReference>
<evidence type="ECO:0000256" key="1">
    <source>
        <dbReference type="ARBA" id="ARBA00000085"/>
    </source>
</evidence>
<dbReference type="EMBL" id="JAAIVB010000008">
    <property type="protein sequence ID" value="NEX59699.1"/>
    <property type="molecule type" value="Genomic_DNA"/>
</dbReference>
<evidence type="ECO:0000256" key="15">
    <source>
        <dbReference type="SAM" id="Phobius"/>
    </source>
</evidence>
<evidence type="ECO:0000256" key="11">
    <source>
        <dbReference type="ARBA" id="ARBA00022989"/>
    </source>
</evidence>
<evidence type="ECO:0000313" key="19">
    <source>
        <dbReference type="Proteomes" id="UP000482155"/>
    </source>
</evidence>
<evidence type="ECO:0000256" key="14">
    <source>
        <dbReference type="SAM" id="MobiDB-lite"/>
    </source>
</evidence>
<keyword evidence="13 15" id="KW-0472">Membrane</keyword>
<dbReference type="InterPro" id="IPR050980">
    <property type="entry name" value="2C_sensor_his_kinase"/>
</dbReference>
<feature type="domain" description="Histidine kinase" evidence="16">
    <location>
        <begin position="248"/>
        <end position="447"/>
    </location>
</feature>
<evidence type="ECO:0000259" key="17">
    <source>
        <dbReference type="PROSITE" id="PS50885"/>
    </source>
</evidence>
<proteinExistence type="predicted"/>
<keyword evidence="8" id="KW-0547">Nucleotide-binding</keyword>
<dbReference type="InterPro" id="IPR005467">
    <property type="entry name" value="His_kinase_dom"/>
</dbReference>
<sequence length="447" mass="49165">MRQVFQSMTGRVVLILVAGVVASALLTLSLGMSERERMISQFREFHSVERVSQFIQSLDTMEPELRSHYLKAASRLGMRAELASGLEDILDEPSRMATRLSNRLPEGYTVSSVRPRDTDCAPPGPRQPQGRIDRRSCEALMVTLQDGSEVKLTVSAPRPVPVTPNGEILTYGAMFVLFVGLLASIVARMTIQPLKHLAQAATELGNNIERPPLPERGSTEIRQAAAAFNAMQTRIRHHIKQRSHILGAITHDLQTPMTRLRLRLEKVDDEELRGRLIADLSAMQTMVREGLDLARSMESAEPLQRLDLDSLVESLCEDARDAGQSVALHGNTGASLMARPVALRRCLTNLLDNAVKYGHAAKVETSLENGFAMIRIRDQGPGIPDAFMEKVFDPFYRMEDSRSRETGGTGLGLTIARSIAEQHGGTISLRNHPAGGLQVTLALPASR</sequence>
<evidence type="ECO:0000256" key="13">
    <source>
        <dbReference type="ARBA" id="ARBA00023136"/>
    </source>
</evidence>
<comment type="subcellular location">
    <subcellularLocation>
        <location evidence="2">Cell inner membrane</location>
        <topology evidence="2">Multi-pass membrane protein</topology>
    </subcellularLocation>
</comment>
<dbReference type="Pfam" id="PF00672">
    <property type="entry name" value="HAMP"/>
    <property type="match status" value="1"/>
</dbReference>
<evidence type="ECO:0000256" key="7">
    <source>
        <dbReference type="ARBA" id="ARBA00022692"/>
    </source>
</evidence>
<keyword evidence="7 15" id="KW-0812">Transmembrane</keyword>
<name>A0A6B3SPP4_9BURK</name>
<gene>
    <name evidence="18" type="ORF">G3574_01285</name>
</gene>
<dbReference type="InterPro" id="IPR004358">
    <property type="entry name" value="Sig_transdc_His_kin-like_C"/>
</dbReference>
<dbReference type="GO" id="GO:0005524">
    <property type="term" value="F:ATP binding"/>
    <property type="evidence" value="ECO:0007669"/>
    <property type="project" value="UniProtKB-KW"/>
</dbReference>
<dbReference type="PRINTS" id="PR00344">
    <property type="entry name" value="BCTRLSENSOR"/>
</dbReference>
<dbReference type="PANTHER" id="PTHR44936:SF5">
    <property type="entry name" value="SENSOR HISTIDINE KINASE ENVZ"/>
    <property type="match status" value="1"/>
</dbReference>
<organism evidence="18 19">
    <name type="scientific">Noviherbaspirillum galbum</name>
    <dbReference type="NCBI Taxonomy" id="2709383"/>
    <lineage>
        <taxon>Bacteria</taxon>
        <taxon>Pseudomonadati</taxon>
        <taxon>Pseudomonadota</taxon>
        <taxon>Betaproteobacteria</taxon>
        <taxon>Burkholderiales</taxon>
        <taxon>Oxalobacteraceae</taxon>
        <taxon>Noviherbaspirillum</taxon>
    </lineage>
</organism>
<keyword evidence="10" id="KW-0067">ATP-binding</keyword>
<dbReference type="AlphaFoldDB" id="A0A6B3SPP4"/>
<dbReference type="SUPFAM" id="SSF55874">
    <property type="entry name" value="ATPase domain of HSP90 chaperone/DNA topoisomerase II/histidine kinase"/>
    <property type="match status" value="1"/>
</dbReference>
<dbReference type="InterPro" id="IPR003594">
    <property type="entry name" value="HATPase_dom"/>
</dbReference>
<keyword evidence="6" id="KW-0808">Transferase</keyword>
<feature type="transmembrane region" description="Helical" evidence="15">
    <location>
        <begin position="168"/>
        <end position="187"/>
    </location>
</feature>
<keyword evidence="5" id="KW-0597">Phosphoprotein</keyword>
<evidence type="ECO:0000256" key="8">
    <source>
        <dbReference type="ARBA" id="ARBA00022741"/>
    </source>
</evidence>
<evidence type="ECO:0000256" key="5">
    <source>
        <dbReference type="ARBA" id="ARBA00022553"/>
    </source>
</evidence>